<feature type="signal peptide" evidence="1">
    <location>
        <begin position="1"/>
        <end position="26"/>
    </location>
</feature>
<proteinExistence type="predicted"/>
<dbReference type="RefSeq" id="WP_115092160.1">
    <property type="nucleotide sequence ID" value="NZ_CP068107.1"/>
</dbReference>
<gene>
    <name evidence="3" type="ORF">NCTC11179_02920</name>
</gene>
<accession>A0A378U430</accession>
<feature type="chain" id="PRO_5017028553" description="Outer membrane protein beta-barrel domain-containing protein" evidence="1">
    <location>
        <begin position="27"/>
        <end position="273"/>
    </location>
</feature>
<dbReference type="Pfam" id="PF13568">
    <property type="entry name" value="OMP_b-brl_2"/>
    <property type="match status" value="1"/>
</dbReference>
<organism evidence="3 4">
    <name type="scientific">Myroides odoratus</name>
    <name type="common">Flavobacterium odoratum</name>
    <dbReference type="NCBI Taxonomy" id="256"/>
    <lineage>
        <taxon>Bacteria</taxon>
        <taxon>Pseudomonadati</taxon>
        <taxon>Bacteroidota</taxon>
        <taxon>Flavobacteriia</taxon>
        <taxon>Flavobacteriales</taxon>
        <taxon>Flavobacteriaceae</taxon>
        <taxon>Myroides</taxon>
    </lineage>
</organism>
<reference evidence="3 4" key="1">
    <citation type="submission" date="2018-06" db="EMBL/GenBank/DDBJ databases">
        <authorList>
            <consortium name="Pathogen Informatics"/>
            <person name="Doyle S."/>
        </authorList>
    </citation>
    <scope>NUCLEOTIDE SEQUENCE [LARGE SCALE GENOMIC DNA]</scope>
    <source>
        <strain evidence="3 4">NCTC11179</strain>
    </source>
</reference>
<dbReference type="EMBL" id="UGQL01000002">
    <property type="protein sequence ID" value="STZ69414.1"/>
    <property type="molecule type" value="Genomic_DNA"/>
</dbReference>
<feature type="domain" description="Outer membrane protein beta-barrel" evidence="2">
    <location>
        <begin position="48"/>
        <end position="249"/>
    </location>
</feature>
<keyword evidence="4" id="KW-1185">Reference proteome</keyword>
<dbReference type="InterPro" id="IPR025665">
    <property type="entry name" value="Beta-barrel_OMP_2"/>
</dbReference>
<dbReference type="Proteomes" id="UP000255024">
    <property type="component" value="Unassembled WGS sequence"/>
</dbReference>
<dbReference type="SUPFAM" id="SSF56925">
    <property type="entry name" value="OMPA-like"/>
    <property type="match status" value="1"/>
</dbReference>
<evidence type="ECO:0000313" key="3">
    <source>
        <dbReference type="EMBL" id="STZ69414.1"/>
    </source>
</evidence>
<protein>
    <recommendedName>
        <fullName evidence="2">Outer membrane protein beta-barrel domain-containing protein</fullName>
    </recommendedName>
</protein>
<dbReference type="InterPro" id="IPR011250">
    <property type="entry name" value="OMP/PagP_B-barrel"/>
</dbReference>
<dbReference type="Gene3D" id="2.40.160.20">
    <property type="match status" value="1"/>
</dbReference>
<sequence length="273" mass="31026">MKKNNIRPSLYLLLVCLLAFPYRSFAQSPDALAIEAATPTAFTTFFTKNMDYQARAQFSIGGSTPLGIPAQIREINSYNPTLQMGLEVNATKWLTDDQTWGIRTGLRFEGRGMKTDARVKNYYTQIDGEEGKQTKGYFTGNVKTKMKNSYITFPVLAVYNVNSKWNVYGGVYLSGLIDGDFTGYVYEGVLREGNPIGTPIEFEEDAKGEYDFSSDLNRFQWGAELGFEYKVNSQFRLFSDLNWGLNGLFKKDFEAITFNMYSIYLNLGFGYQF</sequence>
<evidence type="ECO:0000313" key="4">
    <source>
        <dbReference type="Proteomes" id="UP000255024"/>
    </source>
</evidence>
<name>A0A378U430_MYROD</name>
<evidence type="ECO:0000259" key="2">
    <source>
        <dbReference type="Pfam" id="PF13568"/>
    </source>
</evidence>
<keyword evidence="1" id="KW-0732">Signal</keyword>
<dbReference type="AlphaFoldDB" id="A0A378U430"/>
<evidence type="ECO:0000256" key="1">
    <source>
        <dbReference type="SAM" id="SignalP"/>
    </source>
</evidence>